<accession>A0A0B5IL06</accession>
<evidence type="ECO:0000313" key="2">
    <source>
        <dbReference type="Proteomes" id="UP000031774"/>
    </source>
</evidence>
<dbReference type="Proteomes" id="UP000031774">
    <property type="component" value="Plasmid pSVL1"/>
</dbReference>
<dbReference type="AlphaFoldDB" id="A0A0B5IL06"/>
<keyword evidence="2" id="KW-1185">Reference proteome</keyword>
<organism evidence="1 2">
    <name type="scientific">Streptomyces vietnamensis</name>
    <dbReference type="NCBI Taxonomy" id="362257"/>
    <lineage>
        <taxon>Bacteria</taxon>
        <taxon>Bacillati</taxon>
        <taxon>Actinomycetota</taxon>
        <taxon>Actinomycetes</taxon>
        <taxon>Kitasatosporales</taxon>
        <taxon>Streptomycetaceae</taxon>
        <taxon>Streptomyces</taxon>
    </lineage>
</organism>
<sequence length="68" mass="7461">MPYVVALQFVPGGPRVTGTWNEEGPADRRFLTWLGLYGVPGAATVIALAERTPDGLERLIRRWPEPAA</sequence>
<dbReference type="KEGG" id="svt:SVTN_39450"/>
<protein>
    <submittedName>
        <fullName evidence="1">Uncharacterized protein</fullName>
    </submittedName>
</protein>
<proteinExistence type="predicted"/>
<reference evidence="1 2" key="1">
    <citation type="submission" date="2014-12" db="EMBL/GenBank/DDBJ databases">
        <title>Complete genome sequence of Streptomyces vietnamensis strain GIMV4.0001, a genetic manipulable producer of the benzoisochromanequinone antibiotic granaticin.</title>
        <authorList>
            <person name="Deng M.R."/>
            <person name="Guo J."/>
            <person name="Ma L.Y."/>
            <person name="Feng G.D."/>
            <person name="Mo C.Y."/>
            <person name="Zhu H.H."/>
        </authorList>
    </citation>
    <scope>NUCLEOTIDE SEQUENCE [LARGE SCALE GENOMIC DNA]</scope>
    <source>
        <strain evidence="2">GIMV4.0001</strain>
        <plasmid evidence="1 2">pSVL1</plasmid>
    </source>
</reference>
<dbReference type="EMBL" id="CP010408">
    <property type="protein sequence ID" value="AJF70308.1"/>
    <property type="molecule type" value="Genomic_DNA"/>
</dbReference>
<dbReference type="HOGENOM" id="CLU_2792434_0_0_11"/>
<evidence type="ECO:0000313" key="1">
    <source>
        <dbReference type="EMBL" id="AJF70308.1"/>
    </source>
</evidence>
<geneLocation type="plasmid" evidence="1 2">
    <name>pSVL1</name>
</geneLocation>
<name>A0A0B5IL06_9ACTN</name>
<dbReference type="RefSeq" id="WP_041134779.1">
    <property type="nucleotide sequence ID" value="NZ_CP010408.1"/>
</dbReference>
<gene>
    <name evidence="1" type="ORF">SVTN_39450</name>
</gene>
<keyword evidence="1" id="KW-0614">Plasmid</keyword>